<comment type="subcellular location">
    <subcellularLocation>
        <location evidence="1">Membrane</location>
        <topology evidence="1">Single-pass membrane protein</topology>
    </subcellularLocation>
</comment>
<protein>
    <recommendedName>
        <fullName evidence="6">Protein HflK</fullName>
    </recommendedName>
</protein>
<dbReference type="Pfam" id="PF12221">
    <property type="entry name" value="HflK_N"/>
    <property type="match status" value="1"/>
</dbReference>
<accession>A0ABU7ZE06</accession>
<evidence type="ECO:0000256" key="2">
    <source>
        <dbReference type="ARBA" id="ARBA00006971"/>
    </source>
</evidence>
<dbReference type="InterPro" id="IPR020980">
    <property type="entry name" value="Membrane_HflK_N"/>
</dbReference>
<dbReference type="SMART" id="SM00244">
    <property type="entry name" value="PHB"/>
    <property type="match status" value="1"/>
</dbReference>
<keyword evidence="10" id="KW-1185">Reference proteome</keyword>
<gene>
    <name evidence="9" type="primary">hflK</name>
    <name evidence="9" type="ORF">V6W77_04095</name>
</gene>
<feature type="region of interest" description="Disordered" evidence="7">
    <location>
        <begin position="385"/>
        <end position="421"/>
    </location>
</feature>
<dbReference type="InterPro" id="IPR001972">
    <property type="entry name" value="Stomatin_HflK_fam"/>
</dbReference>
<dbReference type="InterPro" id="IPR036013">
    <property type="entry name" value="Band_7/SPFH_dom_sf"/>
</dbReference>
<evidence type="ECO:0000313" key="9">
    <source>
        <dbReference type="EMBL" id="MEG9475452.1"/>
    </source>
</evidence>
<keyword evidence="9" id="KW-0378">Hydrolase</keyword>
<keyword evidence="5" id="KW-0472">Membrane</keyword>
<comment type="subunit">
    <text evidence="6">HflC and HflK may interact to form a multimeric complex.</text>
</comment>
<dbReference type="SUPFAM" id="SSF117892">
    <property type="entry name" value="Band 7/SPFH domain"/>
    <property type="match status" value="1"/>
</dbReference>
<keyword evidence="3" id="KW-0812">Transmembrane</keyword>
<sequence>MSWNESGNQQDPWGKPGQRRSEPKPEQQEQDQGQGPAQGSQQGPTNNQRNEQQPPDLEEVFSSLLKKMGGGKSPNNGSSNPNSIGFGKFLPVVLGLAAAVWAGSGFYTVQEAERGVVTRLGKLDNIVMPGLNWKPTFIDSVTRVNVERVSELNTSGSMLTQDENMVQVEMTVQYRVEDPAKYLFSVSNPDESLKQATDSALRYVIGHMTMDEILTTGRATVRERTWATLREIIKTYDMGLLVTDVNFQYARPPEDVKAAFDDAIKAQEDEQRLIREAEAYARGEEPIARGQAQRTIEQAEAYKEAVVLNAKGEVERLSQLLPEYKASPELTRERLYIQTMEKVMKNTPKVVMDSSSNNLNVLPFDKLMNNSSAPKFDQQKIEQQVAPVQTQVAPPPVVQPRIQVQPQSAEQQIDQTRKGRF</sequence>
<evidence type="ECO:0000256" key="6">
    <source>
        <dbReference type="RuleBase" id="RU364113"/>
    </source>
</evidence>
<dbReference type="PRINTS" id="PR00721">
    <property type="entry name" value="STOMATIN"/>
</dbReference>
<dbReference type="GO" id="GO:0006508">
    <property type="term" value="P:proteolysis"/>
    <property type="evidence" value="ECO:0007669"/>
    <property type="project" value="UniProtKB-KW"/>
</dbReference>
<dbReference type="InterPro" id="IPR001107">
    <property type="entry name" value="Band_7"/>
</dbReference>
<keyword evidence="4" id="KW-1133">Transmembrane helix</keyword>
<feature type="compositionally biased region" description="Polar residues" evidence="7">
    <location>
        <begin position="44"/>
        <end position="53"/>
    </location>
</feature>
<reference evidence="9" key="1">
    <citation type="submission" date="2023-12" db="EMBL/GenBank/DDBJ databases">
        <title>Mannheima indologenes sp. nov. proposed for Clade V organisms of Mannheimia.</title>
        <authorList>
            <person name="Christensen H."/>
        </authorList>
    </citation>
    <scope>NUCLEOTIDE SEQUENCE</scope>
    <source>
        <strain evidence="9">M14.4</strain>
    </source>
</reference>
<dbReference type="Gene3D" id="3.30.479.30">
    <property type="entry name" value="Band 7 domain"/>
    <property type="match status" value="1"/>
</dbReference>
<organism evidence="9 10">
    <name type="scientific">Mannheimia indoligenes</name>
    <dbReference type="NCBI Taxonomy" id="3103145"/>
    <lineage>
        <taxon>Bacteria</taxon>
        <taxon>Pseudomonadati</taxon>
        <taxon>Pseudomonadota</taxon>
        <taxon>Gammaproteobacteria</taxon>
        <taxon>Pasteurellales</taxon>
        <taxon>Pasteurellaceae</taxon>
        <taxon>Mannheimia</taxon>
    </lineage>
</organism>
<feature type="compositionally biased region" description="Polar residues" evidence="7">
    <location>
        <begin position="1"/>
        <end position="11"/>
    </location>
</feature>
<evidence type="ECO:0000256" key="1">
    <source>
        <dbReference type="ARBA" id="ARBA00004167"/>
    </source>
</evidence>
<dbReference type="InterPro" id="IPR050710">
    <property type="entry name" value="Band7/mec-2_domain"/>
</dbReference>
<dbReference type="Proteomes" id="UP001432017">
    <property type="component" value="Unassembled WGS sequence"/>
</dbReference>
<dbReference type="NCBIfam" id="TIGR01933">
    <property type="entry name" value="hflK"/>
    <property type="match status" value="1"/>
</dbReference>
<comment type="similarity">
    <text evidence="2 6">Belongs to the band 7/mec-2 family. HflK subfamily.</text>
</comment>
<dbReference type="InterPro" id="IPR010201">
    <property type="entry name" value="HflK"/>
</dbReference>
<dbReference type="PANTHER" id="PTHR43327:SF2">
    <property type="entry name" value="MODULATOR OF FTSH PROTEASE HFLK"/>
    <property type="match status" value="1"/>
</dbReference>
<dbReference type="RefSeq" id="WP_334253866.1">
    <property type="nucleotide sequence ID" value="NZ_JBAJJM010000005.1"/>
</dbReference>
<comment type="caution">
    <text evidence="9">The sequence shown here is derived from an EMBL/GenBank/DDBJ whole genome shotgun (WGS) entry which is preliminary data.</text>
</comment>
<feature type="compositionally biased region" description="Low complexity" evidence="7">
    <location>
        <begin position="30"/>
        <end position="43"/>
    </location>
</feature>
<proteinExistence type="inferred from homology"/>
<evidence type="ECO:0000256" key="5">
    <source>
        <dbReference type="ARBA" id="ARBA00023136"/>
    </source>
</evidence>
<dbReference type="CDD" id="cd03404">
    <property type="entry name" value="SPFH_HflK"/>
    <property type="match status" value="1"/>
</dbReference>
<evidence type="ECO:0000256" key="4">
    <source>
        <dbReference type="ARBA" id="ARBA00022989"/>
    </source>
</evidence>
<name>A0ABU7ZE06_9PAST</name>
<evidence type="ECO:0000259" key="8">
    <source>
        <dbReference type="SMART" id="SM00244"/>
    </source>
</evidence>
<comment type="function">
    <text evidence="6">HflC and HflK could encode or regulate a protease.</text>
</comment>
<dbReference type="EMBL" id="JBAJJM010000005">
    <property type="protein sequence ID" value="MEG9475452.1"/>
    <property type="molecule type" value="Genomic_DNA"/>
</dbReference>
<feature type="domain" description="Band 7" evidence="8">
    <location>
        <begin position="104"/>
        <end position="264"/>
    </location>
</feature>
<feature type="region of interest" description="Disordered" evidence="7">
    <location>
        <begin position="1"/>
        <end position="54"/>
    </location>
</feature>
<evidence type="ECO:0000256" key="7">
    <source>
        <dbReference type="SAM" id="MobiDB-lite"/>
    </source>
</evidence>
<dbReference type="GO" id="GO:0008233">
    <property type="term" value="F:peptidase activity"/>
    <property type="evidence" value="ECO:0007669"/>
    <property type="project" value="UniProtKB-KW"/>
</dbReference>
<dbReference type="Pfam" id="PF01145">
    <property type="entry name" value="Band_7"/>
    <property type="match status" value="1"/>
</dbReference>
<keyword evidence="9" id="KW-0645">Protease</keyword>
<evidence type="ECO:0000256" key="3">
    <source>
        <dbReference type="ARBA" id="ARBA00022692"/>
    </source>
</evidence>
<evidence type="ECO:0000313" key="10">
    <source>
        <dbReference type="Proteomes" id="UP001432017"/>
    </source>
</evidence>
<dbReference type="PANTHER" id="PTHR43327">
    <property type="entry name" value="STOMATIN-LIKE PROTEIN 2, MITOCHONDRIAL"/>
    <property type="match status" value="1"/>
</dbReference>